<dbReference type="InterPro" id="IPR037914">
    <property type="entry name" value="SpoVT-AbrB_sf"/>
</dbReference>
<dbReference type="SMART" id="SM00966">
    <property type="entry name" value="SpoVT_AbrB"/>
    <property type="match status" value="1"/>
</dbReference>
<protein>
    <submittedName>
        <fullName evidence="3">AbrB/MazE/SpoVT family DNA-binding domain-containing protein</fullName>
    </submittedName>
</protein>
<comment type="caution">
    <text evidence="3">The sequence shown here is derived from an EMBL/GenBank/DDBJ whole genome shotgun (WGS) entry which is preliminary data.</text>
</comment>
<evidence type="ECO:0000256" key="1">
    <source>
        <dbReference type="PROSITE-ProRule" id="PRU01076"/>
    </source>
</evidence>
<feature type="domain" description="SpoVT-AbrB" evidence="2">
    <location>
        <begin position="3"/>
        <end position="49"/>
    </location>
</feature>
<accession>A0ABW3EGI2</accession>
<evidence type="ECO:0000313" key="3">
    <source>
        <dbReference type="EMBL" id="MFD0898500.1"/>
    </source>
</evidence>
<evidence type="ECO:0000313" key="4">
    <source>
        <dbReference type="Proteomes" id="UP001597104"/>
    </source>
</evidence>
<reference evidence="4" key="1">
    <citation type="journal article" date="2019" name="Int. J. Syst. Evol. Microbiol.">
        <title>The Global Catalogue of Microorganisms (GCM) 10K type strain sequencing project: providing services to taxonomists for standard genome sequencing and annotation.</title>
        <authorList>
            <consortium name="The Broad Institute Genomics Platform"/>
            <consortium name="The Broad Institute Genome Sequencing Center for Infectious Disease"/>
            <person name="Wu L."/>
            <person name="Ma J."/>
        </authorList>
    </citation>
    <scope>NUCLEOTIDE SEQUENCE [LARGE SCALE GENOMIC DNA]</scope>
    <source>
        <strain evidence="4">CCM 8925</strain>
    </source>
</reference>
<dbReference type="Proteomes" id="UP001597104">
    <property type="component" value="Unassembled WGS sequence"/>
</dbReference>
<dbReference type="EMBL" id="JBHTIO010000055">
    <property type="protein sequence ID" value="MFD0898500.1"/>
    <property type="molecule type" value="Genomic_DNA"/>
</dbReference>
<name>A0ABW3EGI2_9LACO</name>
<dbReference type="Pfam" id="PF04014">
    <property type="entry name" value="MazE_antitoxin"/>
    <property type="match status" value="1"/>
</dbReference>
<sequence length="88" mass="9836">MMNTTIKMSSKGQVVIPAAMRVKLGLDSGSELIAILNENNEIVLRKVPSSAEWSSLMSKIPHERIAFDENGHYDPKAHPSFDEWVRKG</sequence>
<evidence type="ECO:0000259" key="2">
    <source>
        <dbReference type="PROSITE" id="PS51740"/>
    </source>
</evidence>
<dbReference type="InterPro" id="IPR007159">
    <property type="entry name" value="SpoVT-AbrB_dom"/>
</dbReference>
<dbReference type="RefSeq" id="WP_137636819.1">
    <property type="nucleotide sequence ID" value="NZ_BJDN01000003.1"/>
</dbReference>
<dbReference type="SUPFAM" id="SSF89447">
    <property type="entry name" value="AbrB/MazE/MraZ-like"/>
    <property type="match status" value="1"/>
</dbReference>
<organism evidence="3 4">
    <name type="scientific">Loigolactobacillus binensis</name>
    <dbReference type="NCBI Taxonomy" id="2559922"/>
    <lineage>
        <taxon>Bacteria</taxon>
        <taxon>Bacillati</taxon>
        <taxon>Bacillota</taxon>
        <taxon>Bacilli</taxon>
        <taxon>Lactobacillales</taxon>
        <taxon>Lactobacillaceae</taxon>
        <taxon>Loigolactobacillus</taxon>
    </lineage>
</organism>
<gene>
    <name evidence="3" type="ORF">ACFQZ7_12325</name>
</gene>
<proteinExistence type="predicted"/>
<dbReference type="GO" id="GO:0003677">
    <property type="term" value="F:DNA binding"/>
    <property type="evidence" value="ECO:0007669"/>
    <property type="project" value="UniProtKB-KW"/>
</dbReference>
<keyword evidence="4" id="KW-1185">Reference proteome</keyword>
<keyword evidence="1 3" id="KW-0238">DNA-binding</keyword>
<dbReference type="Gene3D" id="2.10.260.10">
    <property type="match status" value="1"/>
</dbReference>
<dbReference type="PROSITE" id="PS51740">
    <property type="entry name" value="SPOVT_ABRB"/>
    <property type="match status" value="1"/>
</dbReference>
<dbReference type="NCBIfam" id="TIGR01439">
    <property type="entry name" value="lp_hng_hel_AbrB"/>
    <property type="match status" value="1"/>
</dbReference>